<evidence type="ECO:0000256" key="4">
    <source>
        <dbReference type="HAMAP-Rule" id="MF_00360"/>
    </source>
</evidence>
<dbReference type="HAMAP" id="MF_00360">
    <property type="entry name" value="Ribosomal_bS6"/>
    <property type="match status" value="1"/>
</dbReference>
<name>A0A9D1DWP2_9FIRM</name>
<sequence length="97" mass="11166">MAKLNENYEAVVIFSMKQGEESIKESVERFASLIRDNGTLESVDEWGKRALAYEINDEGEGYYVLYTFNSVPSFPRELERRLRIADGVLRSLVVTRV</sequence>
<comment type="caution">
    <text evidence="5">The sequence shown here is derived from an EMBL/GenBank/DDBJ whole genome shotgun (WGS) entry which is preliminary data.</text>
</comment>
<dbReference type="EMBL" id="DVHA01000100">
    <property type="protein sequence ID" value="HIR60540.1"/>
    <property type="molecule type" value="Genomic_DNA"/>
</dbReference>
<comment type="function">
    <text evidence="2 4">Binds together with bS18 to 16S ribosomal RNA.</text>
</comment>
<reference evidence="5" key="2">
    <citation type="journal article" date="2021" name="PeerJ">
        <title>Extensive microbial diversity within the chicken gut microbiome revealed by metagenomics and culture.</title>
        <authorList>
            <person name="Gilroy R."/>
            <person name="Ravi A."/>
            <person name="Getino M."/>
            <person name="Pursley I."/>
            <person name="Horton D.L."/>
            <person name="Alikhan N.F."/>
            <person name="Baker D."/>
            <person name="Gharbi K."/>
            <person name="Hall N."/>
            <person name="Watson M."/>
            <person name="Adriaenssens E.M."/>
            <person name="Foster-Nyarko E."/>
            <person name="Jarju S."/>
            <person name="Secka A."/>
            <person name="Antonio M."/>
            <person name="Oren A."/>
            <person name="Chaudhuri R.R."/>
            <person name="La Ragione R."/>
            <person name="Hildebrand F."/>
            <person name="Pallen M.J."/>
        </authorList>
    </citation>
    <scope>NUCLEOTIDE SEQUENCE</scope>
    <source>
        <strain evidence="5">CHK189-12415</strain>
    </source>
</reference>
<dbReference type="Pfam" id="PF01250">
    <property type="entry name" value="Ribosomal_S6"/>
    <property type="match status" value="1"/>
</dbReference>
<gene>
    <name evidence="4 5" type="primary">rpsF</name>
    <name evidence="5" type="ORF">IAB37_03085</name>
</gene>
<evidence type="ECO:0000313" key="5">
    <source>
        <dbReference type="EMBL" id="HIR60540.1"/>
    </source>
</evidence>
<dbReference type="Gene3D" id="3.30.70.60">
    <property type="match status" value="1"/>
</dbReference>
<dbReference type="InterPro" id="IPR035980">
    <property type="entry name" value="Ribosomal_bS6_sf"/>
</dbReference>
<dbReference type="AlphaFoldDB" id="A0A9D1DWP2"/>
<dbReference type="Proteomes" id="UP000824241">
    <property type="component" value="Unassembled WGS sequence"/>
</dbReference>
<dbReference type="CDD" id="cd00473">
    <property type="entry name" value="bS6"/>
    <property type="match status" value="1"/>
</dbReference>
<dbReference type="InterPro" id="IPR014717">
    <property type="entry name" value="Transl_elong_EF1B/ribsomal_bS6"/>
</dbReference>
<dbReference type="SUPFAM" id="SSF54995">
    <property type="entry name" value="Ribosomal protein S6"/>
    <property type="match status" value="1"/>
</dbReference>
<keyword evidence="4" id="KW-0699">rRNA-binding</keyword>
<proteinExistence type="inferred from homology"/>
<evidence type="ECO:0000256" key="2">
    <source>
        <dbReference type="ARBA" id="ARBA00035104"/>
    </source>
</evidence>
<dbReference type="PANTHER" id="PTHR21011:SF1">
    <property type="entry name" value="SMALL RIBOSOMAL SUBUNIT PROTEIN BS6M"/>
    <property type="match status" value="1"/>
</dbReference>
<evidence type="ECO:0000256" key="1">
    <source>
        <dbReference type="ARBA" id="ARBA00009512"/>
    </source>
</evidence>
<keyword evidence="4" id="KW-0694">RNA-binding</keyword>
<dbReference type="GO" id="GO:0006412">
    <property type="term" value="P:translation"/>
    <property type="evidence" value="ECO:0007669"/>
    <property type="project" value="UniProtKB-UniRule"/>
</dbReference>
<dbReference type="InterPro" id="IPR020814">
    <property type="entry name" value="Ribosomal_S6_plastid/chlpt"/>
</dbReference>
<comment type="similarity">
    <text evidence="1 4">Belongs to the bacterial ribosomal protein bS6 family.</text>
</comment>
<keyword evidence="4" id="KW-0687">Ribonucleoprotein</keyword>
<dbReference type="GO" id="GO:1990904">
    <property type="term" value="C:ribonucleoprotein complex"/>
    <property type="evidence" value="ECO:0007669"/>
    <property type="project" value="UniProtKB-KW"/>
</dbReference>
<accession>A0A9D1DWP2</accession>
<evidence type="ECO:0000256" key="3">
    <source>
        <dbReference type="ARBA" id="ARBA00035294"/>
    </source>
</evidence>
<dbReference type="PANTHER" id="PTHR21011">
    <property type="entry name" value="MITOCHONDRIAL 28S RIBOSOMAL PROTEIN S6"/>
    <property type="match status" value="1"/>
</dbReference>
<dbReference type="GO" id="GO:0005737">
    <property type="term" value="C:cytoplasm"/>
    <property type="evidence" value="ECO:0007669"/>
    <property type="project" value="UniProtKB-ARBA"/>
</dbReference>
<keyword evidence="4 5" id="KW-0689">Ribosomal protein</keyword>
<protein>
    <recommendedName>
        <fullName evidence="3 4">Small ribosomal subunit protein bS6</fullName>
    </recommendedName>
</protein>
<dbReference type="GO" id="GO:0070181">
    <property type="term" value="F:small ribosomal subunit rRNA binding"/>
    <property type="evidence" value="ECO:0007669"/>
    <property type="project" value="TreeGrafter"/>
</dbReference>
<dbReference type="GO" id="GO:0005840">
    <property type="term" value="C:ribosome"/>
    <property type="evidence" value="ECO:0007669"/>
    <property type="project" value="UniProtKB-KW"/>
</dbReference>
<dbReference type="NCBIfam" id="TIGR00166">
    <property type="entry name" value="S6"/>
    <property type="match status" value="1"/>
</dbReference>
<dbReference type="InterPro" id="IPR000529">
    <property type="entry name" value="Ribosomal_bS6"/>
</dbReference>
<dbReference type="GO" id="GO:0003735">
    <property type="term" value="F:structural constituent of ribosome"/>
    <property type="evidence" value="ECO:0007669"/>
    <property type="project" value="InterPro"/>
</dbReference>
<reference evidence="5" key="1">
    <citation type="submission" date="2020-10" db="EMBL/GenBank/DDBJ databases">
        <authorList>
            <person name="Gilroy R."/>
        </authorList>
    </citation>
    <scope>NUCLEOTIDE SEQUENCE</scope>
    <source>
        <strain evidence="5">CHK189-12415</strain>
    </source>
</reference>
<evidence type="ECO:0000313" key="6">
    <source>
        <dbReference type="Proteomes" id="UP000824241"/>
    </source>
</evidence>
<organism evidence="5 6">
    <name type="scientific">Candidatus Faecivivens stercoravium</name>
    <dbReference type="NCBI Taxonomy" id="2840803"/>
    <lineage>
        <taxon>Bacteria</taxon>
        <taxon>Bacillati</taxon>
        <taxon>Bacillota</taxon>
        <taxon>Clostridia</taxon>
        <taxon>Eubacteriales</taxon>
        <taxon>Oscillospiraceae</taxon>
        <taxon>Oscillospiraceae incertae sedis</taxon>
        <taxon>Candidatus Faecivivens</taxon>
    </lineage>
</organism>